<reference evidence="3" key="3">
    <citation type="submission" date="2015-02" db="EMBL/GenBank/DDBJ databases">
        <title>Evolutionary Origins and Diversification of the Mycorrhizal Mutualists.</title>
        <authorList>
            <consortium name="DOE Joint Genome Institute"/>
            <consortium name="Mycorrhizal Genomics Consortium"/>
            <person name="Kohler A."/>
            <person name="Kuo A."/>
            <person name="Nagy L.G."/>
            <person name="Floudas D."/>
            <person name="Copeland A."/>
            <person name="Barry K.W."/>
            <person name="Cichocki N."/>
            <person name="Veneault-Fourrey C."/>
            <person name="LaButti K."/>
            <person name="Lindquist E.A."/>
            <person name="Lipzen A."/>
            <person name="Lundell T."/>
            <person name="Morin E."/>
            <person name="Murat C."/>
            <person name="Riley R."/>
            <person name="Ohm R."/>
            <person name="Sun H."/>
            <person name="Tunlid A."/>
            <person name="Henrissat B."/>
            <person name="Grigoriev I.V."/>
            <person name="Hibbett D.S."/>
            <person name="Martin F."/>
        </authorList>
    </citation>
    <scope>NUCLEOTIDE SEQUENCE</scope>
    <source>
        <strain evidence="3 4">Marx 270</strain>
    </source>
</reference>
<evidence type="ECO:0000313" key="4">
    <source>
        <dbReference type="Proteomes" id="UP000054217"/>
    </source>
</evidence>
<reference evidence="3 4" key="1">
    <citation type="submission" date="2014-04" db="EMBL/GenBank/DDBJ databases">
        <authorList>
            <consortium name="DOE Joint Genome Institute"/>
            <person name="Kuo A."/>
            <person name="Kohler A."/>
            <person name="Costa M.D."/>
            <person name="Nagy L.G."/>
            <person name="Floudas D."/>
            <person name="Copeland A."/>
            <person name="Barry K.W."/>
            <person name="Cichocki N."/>
            <person name="Veneault-Fourrey C."/>
            <person name="LaButti K."/>
            <person name="Lindquist E.A."/>
            <person name="Lipzen A."/>
            <person name="Lundell T."/>
            <person name="Morin E."/>
            <person name="Murat C."/>
            <person name="Sun H."/>
            <person name="Tunlid A."/>
            <person name="Henrissat B."/>
            <person name="Grigoriev I.V."/>
            <person name="Hibbett D.S."/>
            <person name="Martin F."/>
            <person name="Nordberg H.P."/>
            <person name="Cantor M.N."/>
            <person name="Hua S.X."/>
        </authorList>
    </citation>
    <scope>NUCLEOTIDE SEQUENCE [LARGE SCALE GENOMIC DNA]</scope>
    <source>
        <strain evidence="3 4">Marx 270</strain>
    </source>
</reference>
<protein>
    <submittedName>
        <fullName evidence="3">Uncharacterized protein</fullName>
    </submittedName>
</protein>
<accession>A0A0C3NQU3</accession>
<dbReference type="EMBL" id="KN832079">
    <property type="protein sequence ID" value="KIN95026.1"/>
    <property type="molecule type" value="Genomic_DNA"/>
</dbReference>
<feature type="region of interest" description="Disordered" evidence="1">
    <location>
        <begin position="1"/>
        <end position="52"/>
    </location>
</feature>
<name>A0A0C3NQU3_PISTI</name>
<keyword evidence="4" id="KW-1185">Reference proteome</keyword>
<evidence type="ECO:0000256" key="1">
    <source>
        <dbReference type="SAM" id="MobiDB-lite"/>
    </source>
</evidence>
<organism evidence="3 4">
    <name type="scientific">Pisolithus tinctorius Marx 270</name>
    <dbReference type="NCBI Taxonomy" id="870435"/>
    <lineage>
        <taxon>Eukaryota</taxon>
        <taxon>Fungi</taxon>
        <taxon>Dikarya</taxon>
        <taxon>Basidiomycota</taxon>
        <taxon>Agaricomycotina</taxon>
        <taxon>Agaricomycetes</taxon>
        <taxon>Agaricomycetidae</taxon>
        <taxon>Boletales</taxon>
        <taxon>Sclerodermatineae</taxon>
        <taxon>Pisolithaceae</taxon>
        <taxon>Pisolithus</taxon>
    </lineage>
</organism>
<feature type="compositionally biased region" description="Basic and acidic residues" evidence="1">
    <location>
        <begin position="8"/>
        <end position="26"/>
    </location>
</feature>
<dbReference type="AlphaFoldDB" id="A0A0C3NQU3"/>
<evidence type="ECO:0000313" key="2">
    <source>
        <dbReference type="EMBL" id="KIN95026.1"/>
    </source>
</evidence>
<gene>
    <name evidence="3" type="ORF">M404DRAFT_1001502</name>
    <name evidence="2" type="ORF">M404DRAFT_1007866</name>
</gene>
<proteinExistence type="predicted"/>
<dbReference type="EMBL" id="KN831977">
    <property type="protein sequence ID" value="KIO03235.1"/>
    <property type="molecule type" value="Genomic_DNA"/>
</dbReference>
<reference evidence="4" key="2">
    <citation type="submission" date="2015-01" db="EMBL/GenBank/DDBJ databases">
        <title>Evolutionary Origins and Diversification of the Mycorrhizal Mutualists.</title>
        <authorList>
            <consortium name="DOE Joint Genome Institute"/>
            <consortium name="Mycorrhizal Genomics Consortium"/>
            <person name="Kohler A."/>
            <person name="Kuo A."/>
            <person name="Nagy L.G."/>
            <person name="Floudas D."/>
            <person name="Copeland A."/>
            <person name="Barry K.W."/>
            <person name="Cichocki N."/>
            <person name="Veneault-Fourrey C."/>
            <person name="LaButti K."/>
            <person name="Lindquist E.A."/>
            <person name="Lipzen A."/>
            <person name="Lundell T."/>
            <person name="Morin E."/>
            <person name="Murat C."/>
            <person name="Riley R."/>
            <person name="Ohm R."/>
            <person name="Sun H."/>
            <person name="Tunlid A."/>
            <person name="Henrissat B."/>
            <person name="Grigoriev I.V."/>
            <person name="Hibbett D.S."/>
            <person name="Martin F."/>
        </authorList>
    </citation>
    <scope>NUCLEOTIDE SEQUENCE [LARGE SCALE GENOMIC DNA]</scope>
    <source>
        <strain evidence="4">Marx 270</strain>
    </source>
</reference>
<evidence type="ECO:0000313" key="3">
    <source>
        <dbReference type="EMBL" id="KIO03235.1"/>
    </source>
</evidence>
<sequence>MKKVGNIPDKKSFDNKVDVVAKDAEQKGPAADSNEFDMDSTATTARDGAACN</sequence>
<dbReference type="HOGENOM" id="CLU_3088189_0_0_1"/>
<dbReference type="Proteomes" id="UP000054217">
    <property type="component" value="Unassembled WGS sequence"/>
</dbReference>